<name>A0A857EVE2_9GAMM</name>
<evidence type="ECO:0000313" key="4">
    <source>
        <dbReference type="Proteomes" id="UP000464402"/>
    </source>
</evidence>
<feature type="coiled-coil region" evidence="2">
    <location>
        <begin position="68"/>
        <end position="95"/>
    </location>
</feature>
<dbReference type="GO" id="GO:0006313">
    <property type="term" value="P:DNA transposition"/>
    <property type="evidence" value="ECO:0007669"/>
    <property type="project" value="InterPro"/>
</dbReference>
<dbReference type="PANTHER" id="PTHR33215:SF12">
    <property type="entry name" value="TRANSPOSASE INSN FOR INSERTION SEQUENCE ELEMENT IS911A-RELATED"/>
    <property type="match status" value="1"/>
</dbReference>
<dbReference type="EMBL" id="CP043727">
    <property type="protein sequence ID" value="QHB31288.1"/>
    <property type="molecule type" value="Genomic_DNA"/>
</dbReference>
<dbReference type="Pfam" id="PF01527">
    <property type="entry name" value="HTH_Tnp_1"/>
    <property type="match status" value="1"/>
</dbReference>
<keyword evidence="2" id="KW-0175">Coiled coil</keyword>
<gene>
    <name evidence="3" type="ORF">F0T03_03195</name>
</gene>
<dbReference type="Gene3D" id="1.10.10.60">
    <property type="entry name" value="Homeodomain-like"/>
    <property type="match status" value="1"/>
</dbReference>
<evidence type="ECO:0000313" key="3">
    <source>
        <dbReference type="EMBL" id="QHB31288.1"/>
    </source>
</evidence>
<dbReference type="Proteomes" id="UP000464402">
    <property type="component" value="Chromosome"/>
</dbReference>
<dbReference type="AlphaFoldDB" id="A0A857EVE2"/>
<keyword evidence="4" id="KW-1185">Reference proteome</keyword>
<evidence type="ECO:0000256" key="2">
    <source>
        <dbReference type="SAM" id="Coils"/>
    </source>
</evidence>
<dbReference type="PANTHER" id="PTHR33215">
    <property type="entry name" value="PROTEIN DISTAL ANTENNA"/>
    <property type="match status" value="1"/>
</dbReference>
<reference evidence="4" key="1">
    <citation type="submission" date="2019-09" db="EMBL/GenBank/DDBJ databases">
        <title>Yersinia canariae sp. nov., isolated from a human yersiniosis case.</title>
        <authorList>
            <person name="Nguyen S.V."/>
            <person name="Greig D."/>
            <person name="Hurley D."/>
            <person name="Cao Y."/>
            <person name="McCabe E."/>
            <person name="Mitchell M."/>
            <person name="Jenkins C."/>
            <person name="Fanning S."/>
        </authorList>
    </citation>
    <scope>NUCLEOTIDE SEQUENCE [LARGE SCALE GENOMIC DNA]</scope>
    <source>
        <strain evidence="4">NCTC 14382</strain>
    </source>
</reference>
<protein>
    <submittedName>
        <fullName evidence="3">Transposase</fullName>
    </submittedName>
</protein>
<dbReference type="InterPro" id="IPR002514">
    <property type="entry name" value="Transposase_8"/>
</dbReference>
<comment type="similarity">
    <text evidence="1">Belongs to the transposase 8 family.</text>
</comment>
<dbReference type="GO" id="GO:0003677">
    <property type="term" value="F:DNA binding"/>
    <property type="evidence" value="ECO:0007669"/>
    <property type="project" value="InterPro"/>
</dbReference>
<dbReference type="InterPro" id="IPR051839">
    <property type="entry name" value="RD_transcriptional_regulator"/>
</dbReference>
<accession>A0A857EVE2</accession>
<evidence type="ECO:0000256" key="1">
    <source>
        <dbReference type="ARBA" id="ARBA00009964"/>
    </source>
</evidence>
<sequence>MSNTNEVRMRKKTFTHEFKQECVNLAIQHNYPVTQAAETMNIGLSTLQRWLRQYRGEIRGNTPIASAITPEQRRIQELEKQVRQLQSDNDLLKKASAFFAMEMNNDKKSR</sequence>
<dbReference type="SUPFAM" id="SSF46689">
    <property type="entry name" value="Homeodomain-like"/>
    <property type="match status" value="1"/>
</dbReference>
<dbReference type="KEGG" id="yca:F0T03_03195"/>
<dbReference type="GO" id="GO:0004803">
    <property type="term" value="F:transposase activity"/>
    <property type="evidence" value="ECO:0007669"/>
    <property type="project" value="InterPro"/>
</dbReference>
<dbReference type="InterPro" id="IPR009057">
    <property type="entry name" value="Homeodomain-like_sf"/>
</dbReference>
<proteinExistence type="inferred from homology"/>
<organism evidence="3 4">
    <name type="scientific">Yersinia canariae</name>
    <dbReference type="NCBI Taxonomy" id="2607663"/>
    <lineage>
        <taxon>Bacteria</taxon>
        <taxon>Pseudomonadati</taxon>
        <taxon>Pseudomonadota</taxon>
        <taxon>Gammaproteobacteria</taxon>
        <taxon>Enterobacterales</taxon>
        <taxon>Yersiniaceae</taxon>
        <taxon>Yersinia</taxon>
    </lineage>
</organism>